<comment type="caution">
    <text evidence="1">The sequence shown here is derived from an EMBL/GenBank/DDBJ whole genome shotgun (WGS) entry which is preliminary data.</text>
</comment>
<gene>
    <name evidence="1" type="ORF">ALP03_200132</name>
</gene>
<evidence type="ECO:0000313" key="2">
    <source>
        <dbReference type="Proteomes" id="UP000271531"/>
    </source>
</evidence>
<dbReference type="Proteomes" id="UP000271531">
    <property type="component" value="Unassembled WGS sequence"/>
</dbReference>
<dbReference type="AlphaFoldDB" id="A0A3M6FR15"/>
<name>A0A3M6FR15_PSEAJ</name>
<organism evidence="1 2">
    <name type="scientific">Pseudomonas amygdali pv. tabaci</name>
    <name type="common">Pseudomonas syringae pv. tabaci</name>
    <dbReference type="NCBI Taxonomy" id="322"/>
    <lineage>
        <taxon>Bacteria</taxon>
        <taxon>Pseudomonadati</taxon>
        <taxon>Pseudomonadota</taxon>
        <taxon>Gammaproteobacteria</taxon>
        <taxon>Pseudomonadales</taxon>
        <taxon>Pseudomonadaceae</taxon>
        <taxon>Pseudomonas</taxon>
        <taxon>Pseudomonas amygdali</taxon>
    </lineage>
</organism>
<accession>A0A3M6FR15</accession>
<evidence type="ECO:0000313" key="1">
    <source>
        <dbReference type="EMBL" id="RMV82903.1"/>
    </source>
</evidence>
<sequence>MGQICIVLDDFDRPQHLRILRGLRDHDILVVIGIVGQQFALLDLVIHMPAEIEQVFQIAQRIAVDPSDPLHAVVLVDQAQRVLDHTAHSTVQVGAVREIVR</sequence>
<protein>
    <submittedName>
        <fullName evidence="1">Uncharacterized protein</fullName>
    </submittedName>
</protein>
<proteinExistence type="predicted"/>
<reference evidence="1 2" key="1">
    <citation type="submission" date="2018-08" db="EMBL/GenBank/DDBJ databases">
        <title>Recombination of ecologically and evolutionarily significant loci maintains genetic cohesion in the Pseudomonas syringae species complex.</title>
        <authorList>
            <person name="Dillon M."/>
            <person name="Thakur S."/>
            <person name="Almeida R.N.D."/>
            <person name="Weir B.S."/>
            <person name="Guttman D.S."/>
        </authorList>
    </citation>
    <scope>NUCLEOTIDE SEQUENCE [LARGE SCALE GENOMIC DNA]</scope>
    <source>
        <strain evidence="1 2">ICMP 4525</strain>
    </source>
</reference>
<dbReference type="EMBL" id="RBVA01001034">
    <property type="protein sequence ID" value="RMV82903.1"/>
    <property type="molecule type" value="Genomic_DNA"/>
</dbReference>